<gene>
    <name evidence="1" type="ORF">D0817_00815</name>
</gene>
<dbReference type="AlphaFoldDB" id="A0A434ACU0"/>
<sequence length="200" mass="23575">MKSGTGYFKFGLRQYNCLCMLFFLGLCASCTPKVYQKSDYTFYDRTFRLDASTVLRTDGVYVLDHIWTKENGGTVRQPKEHRFYKFYSTGQCNLTLDPSNEIKTKANYLTAINKDFTSKNSTLFEGYYKLENHRIIIQAVVVPRRQFEYKYGYSEQDTLVLVQTTTQGNGKFDDRYFTGAYKEYYVFLPLEIKEENEPQW</sequence>
<proteinExistence type="predicted"/>
<organism evidence="1 2">
    <name type="scientific">Flavobacterium cupreum</name>
    <dbReference type="NCBI Taxonomy" id="2133766"/>
    <lineage>
        <taxon>Bacteria</taxon>
        <taxon>Pseudomonadati</taxon>
        <taxon>Bacteroidota</taxon>
        <taxon>Flavobacteriia</taxon>
        <taxon>Flavobacteriales</taxon>
        <taxon>Flavobacteriaceae</taxon>
        <taxon>Flavobacterium</taxon>
    </lineage>
</organism>
<keyword evidence="2" id="KW-1185">Reference proteome</keyword>
<dbReference type="Proteomes" id="UP000288102">
    <property type="component" value="Unassembled WGS sequence"/>
</dbReference>
<dbReference type="EMBL" id="QWDM01000001">
    <property type="protein sequence ID" value="RUT72192.1"/>
    <property type="molecule type" value="Genomic_DNA"/>
</dbReference>
<dbReference type="OrthoDB" id="1355444at2"/>
<accession>A0A434ACU0</accession>
<dbReference type="RefSeq" id="WP_127336487.1">
    <property type="nucleotide sequence ID" value="NZ_QWDM01000001.1"/>
</dbReference>
<reference evidence="2" key="1">
    <citation type="journal article" date="2019" name="Syst. Appl. Microbiol.">
        <title>Flavobacterium circumlabens sp. nov. and Flavobacterium cupreum sp. nov., two psychrotrophic species isolated from Antarctic environmental samples.</title>
        <authorList>
            <person name="Kralova S."/>
            <person name="Busse H.-J."/>
            <person name="Svec P."/>
            <person name="Maslanova I."/>
            <person name="Stankova E."/>
            <person name="Bartak M."/>
            <person name="Sedlacek I."/>
        </authorList>
    </citation>
    <scope>NUCLEOTIDE SEQUENCE [LARGE SCALE GENOMIC DNA]</scope>
    <source>
        <strain evidence="2">CCM 8825</strain>
    </source>
</reference>
<protein>
    <submittedName>
        <fullName evidence="1">Uncharacterized protein</fullName>
    </submittedName>
</protein>
<name>A0A434ACU0_9FLAO</name>
<evidence type="ECO:0000313" key="2">
    <source>
        <dbReference type="Proteomes" id="UP000288102"/>
    </source>
</evidence>
<comment type="caution">
    <text evidence="1">The sequence shown here is derived from an EMBL/GenBank/DDBJ whole genome shotgun (WGS) entry which is preliminary data.</text>
</comment>
<evidence type="ECO:0000313" key="1">
    <source>
        <dbReference type="EMBL" id="RUT72192.1"/>
    </source>
</evidence>